<organism evidence="1 2">
    <name type="scientific">Methylocystis echinoides</name>
    <dbReference type="NCBI Taxonomy" id="29468"/>
    <lineage>
        <taxon>Bacteria</taxon>
        <taxon>Pseudomonadati</taxon>
        <taxon>Pseudomonadota</taxon>
        <taxon>Alphaproteobacteria</taxon>
        <taxon>Hyphomicrobiales</taxon>
        <taxon>Methylocystaceae</taxon>
        <taxon>Methylocystis</taxon>
    </lineage>
</organism>
<comment type="caution">
    <text evidence="1">The sequence shown here is derived from an EMBL/GenBank/DDBJ whole genome shotgun (WGS) entry which is preliminary data.</text>
</comment>
<keyword evidence="2" id="KW-1185">Reference proteome</keyword>
<sequence length="102" mass="11197">MYVISLNHYLDAKGAIAIDKGPGRKIAGFATAAVAYASNKKRPDDAPRPTCFKCRKPKDSAVDISLTETGLVVWRCHACGNEGQISNWRGTFWDLSQVMPLK</sequence>
<reference evidence="1" key="1">
    <citation type="journal article" date="2023" name="Int. J. Syst. Evol. Microbiol.">
        <title>Methylocystis iwaonis sp. nov., a type II methane-oxidizing bacterium from surface soil of a rice paddy field in Japan, and emended description of the genus Methylocystis (ex Whittenbury et al. 1970) Bowman et al. 1993.</title>
        <authorList>
            <person name="Kaise H."/>
            <person name="Sawadogo J.B."/>
            <person name="Alam M.S."/>
            <person name="Ueno C."/>
            <person name="Dianou D."/>
            <person name="Shinjo R."/>
            <person name="Asakawa S."/>
        </authorList>
    </citation>
    <scope>NUCLEOTIDE SEQUENCE</scope>
    <source>
        <strain evidence="1">LMG27198</strain>
    </source>
</reference>
<dbReference type="EMBL" id="BSEC01000007">
    <property type="protein sequence ID" value="GLI96018.1"/>
    <property type="molecule type" value="Genomic_DNA"/>
</dbReference>
<gene>
    <name evidence="1" type="ORF">LMG27198_50100</name>
</gene>
<dbReference type="RefSeq" id="WP_281807130.1">
    <property type="nucleotide sequence ID" value="NZ_BSEC01000007.1"/>
</dbReference>
<proteinExistence type="predicted"/>
<dbReference type="Proteomes" id="UP001144323">
    <property type="component" value="Unassembled WGS sequence"/>
</dbReference>
<name>A0A9W6GZV9_9HYPH</name>
<evidence type="ECO:0000313" key="2">
    <source>
        <dbReference type="Proteomes" id="UP001144323"/>
    </source>
</evidence>
<protein>
    <submittedName>
        <fullName evidence="1">Uncharacterized protein</fullName>
    </submittedName>
</protein>
<evidence type="ECO:0000313" key="1">
    <source>
        <dbReference type="EMBL" id="GLI96018.1"/>
    </source>
</evidence>
<dbReference type="AlphaFoldDB" id="A0A9W6GZV9"/>
<accession>A0A9W6GZV9</accession>